<accession>A0A6J4IWJ4</accession>
<proteinExistence type="predicted"/>
<evidence type="ECO:0000256" key="1">
    <source>
        <dbReference type="SAM" id="MobiDB-lite"/>
    </source>
</evidence>
<feature type="non-terminal residue" evidence="2">
    <location>
        <position position="318"/>
    </location>
</feature>
<feature type="compositionally biased region" description="Basic and acidic residues" evidence="1">
    <location>
        <begin position="189"/>
        <end position="203"/>
    </location>
</feature>
<dbReference type="EMBL" id="CADCTD010000117">
    <property type="protein sequence ID" value="CAA9260667.1"/>
    <property type="molecule type" value="Genomic_DNA"/>
</dbReference>
<feature type="compositionally biased region" description="Basic and acidic residues" evidence="1">
    <location>
        <begin position="215"/>
        <end position="234"/>
    </location>
</feature>
<reference evidence="2" key="1">
    <citation type="submission" date="2020-02" db="EMBL/GenBank/DDBJ databases">
        <authorList>
            <person name="Meier V. D."/>
        </authorList>
    </citation>
    <scope>NUCLEOTIDE SEQUENCE</scope>
    <source>
        <strain evidence="2">AVDCRST_MAG27</strain>
    </source>
</reference>
<sequence length="318" mass="30965">ATPCAADDAPARHAGARPGAMAEPADPRRHPLYARWGDGCDVAAGGAEAVGAARRLRGAGEPGGGQRDGGRDGGRGGGAGWVHDPAHGLGPCDGAAGAEIRALRPRRGFHPRRPQRAGAAAARDQSRAAGGGYRGGGGGGTASPRRVELRRLGARGGGASGLHRVQPAGGARHPDGALSRLGAGAGRHRGGECAADARPDPRRPAAGPRRAGKGAGDHAGRAEPGRAGDPDRGGGGDAGAGVLLLVRRLGAEGPAGGDRRADECCAAGGDGGAGGGAAAGRAWLRAGAGEPGGIRGLYRRRSPAEHGAAAGGEFPTGI</sequence>
<name>A0A6J4IWJ4_9PROT</name>
<organism evidence="2">
    <name type="scientific">uncultured Craurococcus sp</name>
    <dbReference type="NCBI Taxonomy" id="1135998"/>
    <lineage>
        <taxon>Bacteria</taxon>
        <taxon>Pseudomonadati</taxon>
        <taxon>Pseudomonadota</taxon>
        <taxon>Alphaproteobacteria</taxon>
        <taxon>Acetobacterales</taxon>
        <taxon>Acetobacteraceae</taxon>
        <taxon>Craurococcus</taxon>
        <taxon>environmental samples</taxon>
    </lineage>
</organism>
<feature type="compositionally biased region" description="Low complexity" evidence="1">
    <location>
        <begin position="1"/>
        <end position="22"/>
    </location>
</feature>
<feature type="compositionally biased region" description="Basic residues" evidence="1">
    <location>
        <begin position="103"/>
        <end position="115"/>
    </location>
</feature>
<feature type="non-terminal residue" evidence="2">
    <location>
        <position position="1"/>
    </location>
</feature>
<dbReference type="AlphaFoldDB" id="A0A6J4IWJ4"/>
<evidence type="ECO:0000313" key="2">
    <source>
        <dbReference type="EMBL" id="CAA9260667.1"/>
    </source>
</evidence>
<feature type="region of interest" description="Disordered" evidence="1">
    <location>
        <begin position="298"/>
        <end position="318"/>
    </location>
</feature>
<feature type="region of interest" description="Disordered" evidence="1">
    <location>
        <begin position="1"/>
        <end position="32"/>
    </location>
</feature>
<feature type="compositionally biased region" description="Gly residues" evidence="1">
    <location>
        <begin position="129"/>
        <end position="141"/>
    </location>
</feature>
<feature type="region of interest" description="Disordered" evidence="1">
    <location>
        <begin position="54"/>
        <end position="239"/>
    </location>
</feature>
<gene>
    <name evidence="2" type="ORF">AVDCRST_MAG27-2555</name>
</gene>
<protein>
    <submittedName>
        <fullName evidence="2">BUG/TctC family periplasmic protein</fullName>
    </submittedName>
</protein>